<keyword evidence="3" id="KW-0325">Glycoprotein</keyword>
<name>A0A158P7A4_ANGCA</name>
<protein>
    <submittedName>
        <fullName evidence="6">Lactonase family protein</fullName>
    </submittedName>
</protein>
<evidence type="ECO:0000256" key="2">
    <source>
        <dbReference type="ARBA" id="ARBA00022737"/>
    </source>
</evidence>
<accession>A0A158P7A4</accession>
<dbReference type="AlphaFoldDB" id="A0A158P7A4"/>
<reference evidence="5" key="1">
    <citation type="submission" date="2012-09" db="EMBL/GenBank/DDBJ databases">
        <authorList>
            <person name="Martin A.A."/>
        </authorList>
    </citation>
    <scope>NUCLEOTIDE SEQUENCE</scope>
</reference>
<dbReference type="GO" id="GO:0005576">
    <property type="term" value="C:extracellular region"/>
    <property type="evidence" value="ECO:0007669"/>
    <property type="project" value="TreeGrafter"/>
</dbReference>
<dbReference type="PANTHER" id="PTHR10680">
    <property type="entry name" value="PEPTIDYL-GLYCINE ALPHA-AMIDATING MONOOXYGENASE"/>
    <property type="match status" value="1"/>
</dbReference>
<dbReference type="Gene3D" id="2.120.10.30">
    <property type="entry name" value="TolB, C-terminal domain"/>
    <property type="match status" value="1"/>
</dbReference>
<dbReference type="SUPFAM" id="SSF63825">
    <property type="entry name" value="YWTD domain"/>
    <property type="match status" value="1"/>
</dbReference>
<sequence length="227" mass="25021">MVFQYEFGQSGDGPSQFNLPHDVVSMGAGGYLLVADRENGRVQELSTRGDSIMEWASSLFTNIYSVDAHDEHIYMVPGRRDETGPIHVYVSRANVGFVEYSFGPTSRSFGQPHIIRVSPDGHRIFVGDVAKGKSTLWVFRIQHDGDSSALHDSSISHSSHMTSTKTGNIGILLSLAFAALVLGLAVLCRRQLTHVISRGQADFDRKGFKRLQTEETVGFISEESESE</sequence>
<dbReference type="Pfam" id="PF01436">
    <property type="entry name" value="NHL"/>
    <property type="match status" value="1"/>
</dbReference>
<feature type="transmembrane region" description="Helical" evidence="4">
    <location>
        <begin position="169"/>
        <end position="188"/>
    </location>
</feature>
<keyword evidence="5" id="KW-1185">Reference proteome</keyword>
<evidence type="ECO:0000256" key="3">
    <source>
        <dbReference type="ARBA" id="ARBA00023180"/>
    </source>
</evidence>
<keyword evidence="1" id="KW-0732">Signal</keyword>
<evidence type="ECO:0000313" key="5">
    <source>
        <dbReference type="Proteomes" id="UP000035642"/>
    </source>
</evidence>
<dbReference type="InterPro" id="IPR011042">
    <property type="entry name" value="6-blade_b-propeller_TolB-like"/>
</dbReference>
<evidence type="ECO:0000313" key="6">
    <source>
        <dbReference type="WBParaSite" id="ACAC_0000216101-mRNA-1"/>
    </source>
</evidence>
<dbReference type="Proteomes" id="UP000035642">
    <property type="component" value="Unassembled WGS sequence"/>
</dbReference>
<reference evidence="6" key="2">
    <citation type="submission" date="2016-04" db="UniProtKB">
        <authorList>
            <consortium name="WormBaseParasite"/>
        </authorList>
    </citation>
    <scope>IDENTIFICATION</scope>
</reference>
<evidence type="ECO:0000256" key="1">
    <source>
        <dbReference type="ARBA" id="ARBA00022729"/>
    </source>
</evidence>
<keyword evidence="4" id="KW-0472">Membrane</keyword>
<keyword evidence="2" id="KW-0677">Repeat</keyword>
<keyword evidence="4" id="KW-1133">Transmembrane helix</keyword>
<organism evidence="5 6">
    <name type="scientific">Angiostrongylus cantonensis</name>
    <name type="common">Rat lungworm</name>
    <dbReference type="NCBI Taxonomy" id="6313"/>
    <lineage>
        <taxon>Eukaryota</taxon>
        <taxon>Metazoa</taxon>
        <taxon>Ecdysozoa</taxon>
        <taxon>Nematoda</taxon>
        <taxon>Chromadorea</taxon>
        <taxon>Rhabditida</taxon>
        <taxon>Rhabditina</taxon>
        <taxon>Rhabditomorpha</taxon>
        <taxon>Strongyloidea</taxon>
        <taxon>Metastrongylidae</taxon>
        <taxon>Angiostrongylus</taxon>
    </lineage>
</organism>
<evidence type="ECO:0000256" key="4">
    <source>
        <dbReference type="SAM" id="Phobius"/>
    </source>
</evidence>
<dbReference type="PANTHER" id="PTHR10680:SF14">
    <property type="entry name" value="PEPTIDYL-GLYCINE ALPHA-AMIDATING MONOOXYGENASE"/>
    <property type="match status" value="1"/>
</dbReference>
<proteinExistence type="predicted"/>
<dbReference type="WBParaSite" id="ACAC_0000216101-mRNA-1">
    <property type="protein sequence ID" value="ACAC_0000216101-mRNA-1"/>
    <property type="gene ID" value="ACAC_0000216101"/>
</dbReference>
<dbReference type="InterPro" id="IPR001258">
    <property type="entry name" value="NHL_repeat"/>
</dbReference>
<keyword evidence="4" id="KW-0812">Transmembrane</keyword>